<evidence type="ECO:0000313" key="3">
    <source>
        <dbReference type="EnsemblPlants" id="AES79138"/>
    </source>
</evidence>
<dbReference type="AlphaFoldDB" id="G7L182"/>
<protein>
    <recommendedName>
        <fullName evidence="5">MBD domain-containing protein</fullName>
    </recommendedName>
</protein>
<feature type="compositionally biased region" description="Basic and acidic residues" evidence="1">
    <location>
        <begin position="191"/>
        <end position="209"/>
    </location>
</feature>
<evidence type="ECO:0008006" key="5">
    <source>
        <dbReference type="Google" id="ProtNLM"/>
    </source>
</evidence>
<dbReference type="Proteomes" id="UP000002051">
    <property type="component" value="Unassembled WGS sequence"/>
</dbReference>
<dbReference type="PaxDb" id="3880-AES79138"/>
<dbReference type="EMBL" id="CM001223">
    <property type="protein sequence ID" value="AES79138.1"/>
    <property type="molecule type" value="Genomic_DNA"/>
</dbReference>
<evidence type="ECO:0000256" key="1">
    <source>
        <dbReference type="SAM" id="MobiDB-lite"/>
    </source>
</evidence>
<name>G7L182_MEDTR</name>
<accession>G7L182</accession>
<gene>
    <name evidence="2" type="ordered locus">MTR_7g058330</name>
</gene>
<organism evidence="2 4">
    <name type="scientific">Medicago truncatula</name>
    <name type="common">Barrel medic</name>
    <name type="synonym">Medicago tribuloides</name>
    <dbReference type="NCBI Taxonomy" id="3880"/>
    <lineage>
        <taxon>Eukaryota</taxon>
        <taxon>Viridiplantae</taxon>
        <taxon>Streptophyta</taxon>
        <taxon>Embryophyta</taxon>
        <taxon>Tracheophyta</taxon>
        <taxon>Spermatophyta</taxon>
        <taxon>Magnoliopsida</taxon>
        <taxon>eudicotyledons</taxon>
        <taxon>Gunneridae</taxon>
        <taxon>Pentapetalae</taxon>
        <taxon>rosids</taxon>
        <taxon>fabids</taxon>
        <taxon>Fabales</taxon>
        <taxon>Fabaceae</taxon>
        <taxon>Papilionoideae</taxon>
        <taxon>50 kb inversion clade</taxon>
        <taxon>NPAAA clade</taxon>
        <taxon>Hologalegina</taxon>
        <taxon>IRL clade</taxon>
        <taxon>Trifolieae</taxon>
        <taxon>Medicago</taxon>
    </lineage>
</organism>
<reference evidence="2 4" key="2">
    <citation type="journal article" date="2014" name="BMC Genomics">
        <title>An improved genome release (version Mt4.0) for the model legume Medicago truncatula.</title>
        <authorList>
            <person name="Tang H."/>
            <person name="Krishnakumar V."/>
            <person name="Bidwell S."/>
            <person name="Rosen B."/>
            <person name="Chan A."/>
            <person name="Zhou S."/>
            <person name="Gentzbittel L."/>
            <person name="Childs K.L."/>
            <person name="Yandell M."/>
            <person name="Gundlach H."/>
            <person name="Mayer K.F."/>
            <person name="Schwartz D.C."/>
            <person name="Town C.D."/>
        </authorList>
    </citation>
    <scope>GENOME REANNOTATION</scope>
    <source>
        <strain evidence="3 4">cv. Jemalong A17</strain>
    </source>
</reference>
<reference evidence="2 4" key="1">
    <citation type="journal article" date="2011" name="Nature">
        <title>The Medicago genome provides insight into the evolution of rhizobial symbioses.</title>
        <authorList>
            <person name="Young N.D."/>
            <person name="Debelle F."/>
            <person name="Oldroyd G.E."/>
            <person name="Geurts R."/>
            <person name="Cannon S.B."/>
            <person name="Udvardi M.K."/>
            <person name="Benedito V.A."/>
            <person name="Mayer K.F."/>
            <person name="Gouzy J."/>
            <person name="Schoof H."/>
            <person name="Van de Peer Y."/>
            <person name="Proost S."/>
            <person name="Cook D.R."/>
            <person name="Meyers B.C."/>
            <person name="Spannagl M."/>
            <person name="Cheung F."/>
            <person name="De Mita S."/>
            <person name="Krishnakumar V."/>
            <person name="Gundlach H."/>
            <person name="Zhou S."/>
            <person name="Mudge J."/>
            <person name="Bharti A.K."/>
            <person name="Murray J.D."/>
            <person name="Naoumkina M.A."/>
            <person name="Rosen B."/>
            <person name="Silverstein K.A."/>
            <person name="Tang H."/>
            <person name="Rombauts S."/>
            <person name="Zhao P.X."/>
            <person name="Zhou P."/>
            <person name="Barbe V."/>
            <person name="Bardou P."/>
            <person name="Bechner M."/>
            <person name="Bellec A."/>
            <person name="Berger A."/>
            <person name="Berges H."/>
            <person name="Bidwell S."/>
            <person name="Bisseling T."/>
            <person name="Choisne N."/>
            <person name="Couloux A."/>
            <person name="Denny R."/>
            <person name="Deshpande S."/>
            <person name="Dai X."/>
            <person name="Doyle J.J."/>
            <person name="Dudez A.M."/>
            <person name="Farmer A.D."/>
            <person name="Fouteau S."/>
            <person name="Franken C."/>
            <person name="Gibelin C."/>
            <person name="Gish J."/>
            <person name="Goldstein S."/>
            <person name="Gonzalez A.J."/>
            <person name="Green P.J."/>
            <person name="Hallab A."/>
            <person name="Hartog M."/>
            <person name="Hua A."/>
            <person name="Humphray S.J."/>
            <person name="Jeong D.H."/>
            <person name="Jing Y."/>
            <person name="Jocker A."/>
            <person name="Kenton S.M."/>
            <person name="Kim D.J."/>
            <person name="Klee K."/>
            <person name="Lai H."/>
            <person name="Lang C."/>
            <person name="Lin S."/>
            <person name="Macmil S.L."/>
            <person name="Magdelenat G."/>
            <person name="Matthews L."/>
            <person name="McCorrison J."/>
            <person name="Monaghan E.L."/>
            <person name="Mun J.H."/>
            <person name="Najar F.Z."/>
            <person name="Nicholson C."/>
            <person name="Noirot C."/>
            <person name="O'Bleness M."/>
            <person name="Paule C.R."/>
            <person name="Poulain J."/>
            <person name="Prion F."/>
            <person name="Qin B."/>
            <person name="Qu C."/>
            <person name="Retzel E.F."/>
            <person name="Riddle C."/>
            <person name="Sallet E."/>
            <person name="Samain S."/>
            <person name="Samson N."/>
            <person name="Sanders I."/>
            <person name="Saurat O."/>
            <person name="Scarpelli C."/>
            <person name="Schiex T."/>
            <person name="Segurens B."/>
            <person name="Severin A.J."/>
            <person name="Sherrier D.J."/>
            <person name="Shi R."/>
            <person name="Sims S."/>
            <person name="Singer S.R."/>
            <person name="Sinharoy S."/>
            <person name="Sterck L."/>
            <person name="Viollet A."/>
            <person name="Wang B.B."/>
            <person name="Wang K."/>
            <person name="Wang M."/>
            <person name="Wang X."/>
            <person name="Warfsmann J."/>
            <person name="Weissenbach J."/>
            <person name="White D.D."/>
            <person name="White J.D."/>
            <person name="Wiley G.B."/>
            <person name="Wincker P."/>
            <person name="Xing Y."/>
            <person name="Yang L."/>
            <person name="Yao Z."/>
            <person name="Ying F."/>
            <person name="Zhai J."/>
            <person name="Zhou L."/>
            <person name="Zuber A."/>
            <person name="Denarie J."/>
            <person name="Dixon R.A."/>
            <person name="May G.D."/>
            <person name="Schwartz D.C."/>
            <person name="Rogers J."/>
            <person name="Quetier F."/>
            <person name="Town C.D."/>
            <person name="Roe B.A."/>
        </authorList>
    </citation>
    <scope>NUCLEOTIDE SEQUENCE [LARGE SCALE GENOMIC DNA]</scope>
    <source>
        <strain evidence="2">A17</strain>
        <strain evidence="3 4">cv. Jemalong A17</strain>
    </source>
</reference>
<dbReference type="EnsemblPlants" id="AES79138">
    <property type="protein sequence ID" value="AES79138"/>
    <property type="gene ID" value="MTR_7g058330"/>
</dbReference>
<dbReference type="HOGENOM" id="CLU_1301608_0_0_1"/>
<proteinExistence type="predicted"/>
<keyword evidence="4" id="KW-1185">Reference proteome</keyword>
<dbReference type="Gene3D" id="3.30.890.10">
    <property type="entry name" value="Methyl-cpg-binding Protein 2, Chain A"/>
    <property type="match status" value="1"/>
</dbReference>
<feature type="region of interest" description="Disordered" evidence="1">
    <location>
        <begin position="191"/>
        <end position="226"/>
    </location>
</feature>
<sequence>MDQKNSLEGPEATCNLKKQALMLMVVPLNRYKTLREQIDDHLKKEFDMHVNKLKALEFYKDPEHALEKVVLAEGANQVKEKKRGRKTKNARTRPISCSFDLPFFCYDESIGIERILATPPKNYNPKKGGDITPFERRRFTLTERAKNWTMEMSKRDDNRTCDVFSTHIPSNQKFRSKPELIRFILHESLPSKRSKEIKSAESATEHDGPEMITCSKRSKTSPTVSN</sequence>
<reference evidence="3" key="3">
    <citation type="submission" date="2015-04" db="UniProtKB">
        <authorList>
            <consortium name="EnsemblPlants"/>
        </authorList>
    </citation>
    <scope>IDENTIFICATION</scope>
    <source>
        <strain evidence="3">cv. Jemalong A17</strain>
    </source>
</reference>
<evidence type="ECO:0000313" key="2">
    <source>
        <dbReference type="EMBL" id="AES79138.1"/>
    </source>
</evidence>
<evidence type="ECO:0000313" key="4">
    <source>
        <dbReference type="Proteomes" id="UP000002051"/>
    </source>
</evidence>